<dbReference type="GO" id="GO:0016747">
    <property type="term" value="F:acyltransferase activity, transferring groups other than amino-acyl groups"/>
    <property type="evidence" value="ECO:0007669"/>
    <property type="project" value="InterPro"/>
</dbReference>
<dbReference type="InterPro" id="IPR016181">
    <property type="entry name" value="Acyl_CoA_acyltransferase"/>
</dbReference>
<comment type="caution">
    <text evidence="2">The sequence shown here is derived from an EMBL/GenBank/DDBJ whole genome shotgun (WGS) entry which is preliminary data.</text>
</comment>
<proteinExistence type="predicted"/>
<dbReference type="PANTHER" id="PTHR43328:SF1">
    <property type="entry name" value="N-ACETYLTRANSFERASE DOMAIN-CONTAINING PROTEIN"/>
    <property type="match status" value="1"/>
</dbReference>
<dbReference type="SUPFAM" id="SSF55729">
    <property type="entry name" value="Acyl-CoA N-acyltransferases (Nat)"/>
    <property type="match status" value="1"/>
</dbReference>
<evidence type="ECO:0000259" key="1">
    <source>
        <dbReference type="Pfam" id="PF13302"/>
    </source>
</evidence>
<keyword evidence="3" id="KW-1185">Reference proteome</keyword>
<organism evidence="2 3">
    <name type="scientific">Ephemerocybe angulata</name>
    <dbReference type="NCBI Taxonomy" id="980116"/>
    <lineage>
        <taxon>Eukaryota</taxon>
        <taxon>Fungi</taxon>
        <taxon>Dikarya</taxon>
        <taxon>Basidiomycota</taxon>
        <taxon>Agaricomycotina</taxon>
        <taxon>Agaricomycetes</taxon>
        <taxon>Agaricomycetidae</taxon>
        <taxon>Agaricales</taxon>
        <taxon>Agaricineae</taxon>
        <taxon>Psathyrellaceae</taxon>
        <taxon>Ephemerocybe</taxon>
    </lineage>
</organism>
<name>A0A8H6HXU3_9AGAR</name>
<dbReference type="OrthoDB" id="630895at2759"/>
<sequence>MNNHQLRPLEVNPATGEPFLRLRKHSNVIITPPRLSDCPRIASLIGDPIIYEQLSGAPVPYLVEHAEAYMSRTKPQADAIFKALVDAEEQEELLVVDGCPVSYIREIQSDGSDLLIGHISEFLGPQGPKVIEWEHREELREENLALELGDPEIVWTIKVFLSASHHGKGIATDAINTVLHDWAIPRMGVRRLLAFPLEGNHGAVKLFLKSGFEFLFGCSDSSVLRGIRRRVNVLEWRLDDGEA</sequence>
<feature type="domain" description="N-acetyltransferase" evidence="1">
    <location>
        <begin position="28"/>
        <end position="213"/>
    </location>
</feature>
<evidence type="ECO:0000313" key="3">
    <source>
        <dbReference type="Proteomes" id="UP000521943"/>
    </source>
</evidence>
<protein>
    <recommendedName>
        <fullName evidence="1">N-acetyltransferase domain-containing protein</fullName>
    </recommendedName>
</protein>
<dbReference type="Gene3D" id="3.40.630.30">
    <property type="match status" value="1"/>
</dbReference>
<dbReference type="InterPro" id="IPR000182">
    <property type="entry name" value="GNAT_dom"/>
</dbReference>
<dbReference type="Pfam" id="PF13302">
    <property type="entry name" value="Acetyltransf_3"/>
    <property type="match status" value="1"/>
</dbReference>
<accession>A0A8H6HXU3</accession>
<dbReference type="Proteomes" id="UP000521943">
    <property type="component" value="Unassembled WGS sequence"/>
</dbReference>
<dbReference type="EMBL" id="JACGCI010000035">
    <property type="protein sequence ID" value="KAF6754327.1"/>
    <property type="molecule type" value="Genomic_DNA"/>
</dbReference>
<gene>
    <name evidence="2" type="ORF">DFP72DRAFT_1010015</name>
</gene>
<reference evidence="2 3" key="1">
    <citation type="submission" date="2020-07" db="EMBL/GenBank/DDBJ databases">
        <title>Comparative genomics of pyrophilous fungi reveals a link between fire events and developmental genes.</title>
        <authorList>
            <consortium name="DOE Joint Genome Institute"/>
            <person name="Steindorff A.S."/>
            <person name="Carver A."/>
            <person name="Calhoun S."/>
            <person name="Stillman K."/>
            <person name="Liu H."/>
            <person name="Lipzen A."/>
            <person name="Pangilinan J."/>
            <person name="Labutti K."/>
            <person name="Bruns T.D."/>
            <person name="Grigoriev I.V."/>
        </authorList>
    </citation>
    <scope>NUCLEOTIDE SEQUENCE [LARGE SCALE GENOMIC DNA]</scope>
    <source>
        <strain evidence="2 3">CBS 144469</strain>
    </source>
</reference>
<dbReference type="AlphaFoldDB" id="A0A8H6HXU3"/>
<evidence type="ECO:0000313" key="2">
    <source>
        <dbReference type="EMBL" id="KAF6754327.1"/>
    </source>
</evidence>
<dbReference type="PANTHER" id="PTHR43328">
    <property type="entry name" value="ACETYLTRANSFERASE-RELATED"/>
    <property type="match status" value="1"/>
</dbReference>